<dbReference type="OrthoDB" id="842664at2759"/>
<evidence type="ECO:0000313" key="11">
    <source>
        <dbReference type="Proteomes" id="UP000886595"/>
    </source>
</evidence>
<keyword evidence="11" id="KW-1185">Reference proteome</keyword>
<sequence>MSSTTQILKKHLSQSNLSFHISKYICNMMRVPPCKLNVKKRYRYRPGTVALREIRKYQKSTEPLIPRLPFERLVKEIGQSFKAKLRFGSSAIDALQEAAETFLVDLFQDTNLFAIHAKRVTIMCNDFMLAKRLQGDKL</sequence>
<evidence type="ECO:0000259" key="9">
    <source>
        <dbReference type="Pfam" id="PF00125"/>
    </source>
</evidence>
<dbReference type="FunFam" id="1.10.20.10:FF:000085">
    <property type="entry name" value="Histone H3.2"/>
    <property type="match status" value="1"/>
</dbReference>
<evidence type="ECO:0000256" key="2">
    <source>
        <dbReference type="ARBA" id="ARBA00004286"/>
    </source>
</evidence>
<dbReference type="InterPro" id="IPR007125">
    <property type="entry name" value="H2A/H2B/H3"/>
</dbReference>
<dbReference type="GO" id="GO:0030527">
    <property type="term" value="F:structural constituent of chromatin"/>
    <property type="evidence" value="ECO:0007669"/>
    <property type="project" value="InterPro"/>
</dbReference>
<dbReference type="Proteomes" id="UP000886595">
    <property type="component" value="Unassembled WGS sequence"/>
</dbReference>
<evidence type="ECO:0000256" key="7">
    <source>
        <dbReference type="ARBA" id="ARBA00023242"/>
    </source>
</evidence>
<dbReference type="SMART" id="SM00428">
    <property type="entry name" value="H3"/>
    <property type="match status" value="1"/>
</dbReference>
<dbReference type="SUPFAM" id="SSF47113">
    <property type="entry name" value="Histone-fold"/>
    <property type="match status" value="1"/>
</dbReference>
<keyword evidence="4" id="KW-0158">Chromosome</keyword>
<dbReference type="PANTHER" id="PTHR11426">
    <property type="entry name" value="HISTONE H3"/>
    <property type="match status" value="1"/>
</dbReference>
<dbReference type="InterPro" id="IPR009072">
    <property type="entry name" value="Histone-fold"/>
</dbReference>
<reference evidence="10 11" key="1">
    <citation type="submission" date="2020-02" db="EMBL/GenBank/DDBJ databases">
        <authorList>
            <person name="Ma Q."/>
            <person name="Huang Y."/>
            <person name="Song X."/>
            <person name="Pei D."/>
        </authorList>
    </citation>
    <scope>NUCLEOTIDE SEQUENCE [LARGE SCALE GENOMIC DNA]</scope>
    <source>
        <strain evidence="10">Sxm20200214</strain>
        <tissue evidence="10">Leaf</tissue>
    </source>
</reference>
<comment type="subcellular location">
    <subcellularLocation>
        <location evidence="2">Chromosome</location>
    </subcellularLocation>
    <subcellularLocation>
        <location evidence="1">Nucleus</location>
    </subcellularLocation>
</comment>
<comment type="caution">
    <text evidence="10">The sequence shown here is derived from an EMBL/GenBank/DDBJ whole genome shotgun (WGS) entry which is preliminary data.</text>
</comment>
<keyword evidence="8" id="KW-0544">Nucleosome core</keyword>
<dbReference type="GO" id="GO:0000786">
    <property type="term" value="C:nucleosome"/>
    <property type="evidence" value="ECO:0007669"/>
    <property type="project" value="UniProtKB-KW"/>
</dbReference>
<dbReference type="PRINTS" id="PR00622">
    <property type="entry name" value="HISTONEH3"/>
</dbReference>
<feature type="domain" description="Core Histone H2A/H2B/H3" evidence="9">
    <location>
        <begin position="46"/>
        <end position="133"/>
    </location>
</feature>
<evidence type="ECO:0000313" key="10">
    <source>
        <dbReference type="EMBL" id="KAG2300550.1"/>
    </source>
</evidence>
<evidence type="ECO:0000256" key="4">
    <source>
        <dbReference type="ARBA" id="ARBA00022454"/>
    </source>
</evidence>
<organism evidence="10 11">
    <name type="scientific">Brassica carinata</name>
    <name type="common">Ethiopian mustard</name>
    <name type="synonym">Abyssinian cabbage</name>
    <dbReference type="NCBI Taxonomy" id="52824"/>
    <lineage>
        <taxon>Eukaryota</taxon>
        <taxon>Viridiplantae</taxon>
        <taxon>Streptophyta</taxon>
        <taxon>Embryophyta</taxon>
        <taxon>Tracheophyta</taxon>
        <taxon>Spermatophyta</taxon>
        <taxon>Magnoliopsida</taxon>
        <taxon>eudicotyledons</taxon>
        <taxon>Gunneridae</taxon>
        <taxon>Pentapetalae</taxon>
        <taxon>rosids</taxon>
        <taxon>malvids</taxon>
        <taxon>Brassicales</taxon>
        <taxon>Brassicaceae</taxon>
        <taxon>Brassiceae</taxon>
        <taxon>Brassica</taxon>
    </lineage>
</organism>
<dbReference type="Pfam" id="PF00125">
    <property type="entry name" value="Histone"/>
    <property type="match status" value="1"/>
</dbReference>
<dbReference type="GO" id="GO:0003677">
    <property type="term" value="F:DNA binding"/>
    <property type="evidence" value="ECO:0007669"/>
    <property type="project" value="UniProtKB-KW"/>
</dbReference>
<keyword evidence="5" id="KW-0007">Acetylation</keyword>
<keyword evidence="7" id="KW-0539">Nucleus</keyword>
<dbReference type="Gene3D" id="1.10.20.10">
    <property type="entry name" value="Histone, subunit A"/>
    <property type="match status" value="1"/>
</dbReference>
<evidence type="ECO:0000256" key="8">
    <source>
        <dbReference type="ARBA" id="ARBA00023269"/>
    </source>
</evidence>
<dbReference type="InterPro" id="IPR000164">
    <property type="entry name" value="Histone_H3/CENP-A"/>
</dbReference>
<dbReference type="EMBL" id="JAAMPC010000008">
    <property type="protein sequence ID" value="KAG2300550.1"/>
    <property type="molecule type" value="Genomic_DNA"/>
</dbReference>
<accession>A0A8X7S8C4</accession>
<dbReference type="GO" id="GO:0005634">
    <property type="term" value="C:nucleus"/>
    <property type="evidence" value="ECO:0007669"/>
    <property type="project" value="UniProtKB-SubCell"/>
</dbReference>
<proteinExistence type="inferred from homology"/>
<dbReference type="AlphaFoldDB" id="A0A8X7S8C4"/>
<evidence type="ECO:0000256" key="6">
    <source>
        <dbReference type="ARBA" id="ARBA00023125"/>
    </source>
</evidence>
<name>A0A8X7S8C4_BRACI</name>
<keyword evidence="6" id="KW-0238">DNA-binding</keyword>
<evidence type="ECO:0000256" key="5">
    <source>
        <dbReference type="ARBA" id="ARBA00022990"/>
    </source>
</evidence>
<dbReference type="CDD" id="cd22911">
    <property type="entry name" value="HFD_H3"/>
    <property type="match status" value="1"/>
</dbReference>
<evidence type="ECO:0000256" key="1">
    <source>
        <dbReference type="ARBA" id="ARBA00004123"/>
    </source>
</evidence>
<gene>
    <name evidence="10" type="ORF">Bca52824_037022</name>
</gene>
<protein>
    <recommendedName>
        <fullName evidence="9">Core Histone H2A/H2B/H3 domain-containing protein</fullName>
    </recommendedName>
</protein>
<comment type="similarity">
    <text evidence="3">Belongs to the histone H3 family.</text>
</comment>
<dbReference type="PROSITE" id="PS00959">
    <property type="entry name" value="HISTONE_H3_2"/>
    <property type="match status" value="1"/>
</dbReference>
<dbReference type="GO" id="GO:0046982">
    <property type="term" value="F:protein heterodimerization activity"/>
    <property type="evidence" value="ECO:0007669"/>
    <property type="project" value="InterPro"/>
</dbReference>
<evidence type="ECO:0000256" key="3">
    <source>
        <dbReference type="ARBA" id="ARBA00010343"/>
    </source>
</evidence>